<keyword evidence="3" id="KW-0597">Phosphoprotein</keyword>
<feature type="transmembrane region" description="Helical" evidence="9">
    <location>
        <begin position="80"/>
        <end position="96"/>
    </location>
</feature>
<keyword evidence="12" id="KW-1185">Reference proteome</keyword>
<dbReference type="Gene3D" id="3.30.565.10">
    <property type="entry name" value="Histidine kinase-like ATPase, C-terminal domain"/>
    <property type="match status" value="1"/>
</dbReference>
<keyword evidence="9" id="KW-1133">Transmembrane helix</keyword>
<feature type="transmembrane region" description="Helical" evidence="9">
    <location>
        <begin position="21"/>
        <end position="39"/>
    </location>
</feature>
<evidence type="ECO:0000259" key="10">
    <source>
        <dbReference type="SMART" id="SM00387"/>
    </source>
</evidence>
<dbReference type="GO" id="GO:0046983">
    <property type="term" value="F:protein dimerization activity"/>
    <property type="evidence" value="ECO:0007669"/>
    <property type="project" value="InterPro"/>
</dbReference>
<feature type="transmembrane region" description="Helical" evidence="9">
    <location>
        <begin position="158"/>
        <end position="179"/>
    </location>
</feature>
<accession>A0A375HZP7</accession>
<evidence type="ECO:0000256" key="2">
    <source>
        <dbReference type="ARBA" id="ARBA00012438"/>
    </source>
</evidence>
<dbReference type="RefSeq" id="WP_119715048.1">
    <property type="nucleotide sequence ID" value="NZ_OMOH01000003.1"/>
</dbReference>
<dbReference type="InterPro" id="IPR050482">
    <property type="entry name" value="Sensor_HK_TwoCompSys"/>
</dbReference>
<dbReference type="Proteomes" id="UP000265962">
    <property type="component" value="Unassembled WGS sequence"/>
</dbReference>
<dbReference type="EC" id="2.7.13.3" evidence="2"/>
<evidence type="ECO:0000313" key="11">
    <source>
        <dbReference type="EMBL" id="SPF67835.1"/>
    </source>
</evidence>
<keyword evidence="4 11" id="KW-0808">Transferase</keyword>
<evidence type="ECO:0000256" key="1">
    <source>
        <dbReference type="ARBA" id="ARBA00000085"/>
    </source>
</evidence>
<evidence type="ECO:0000256" key="9">
    <source>
        <dbReference type="SAM" id="Phobius"/>
    </source>
</evidence>
<feature type="transmembrane region" description="Helical" evidence="9">
    <location>
        <begin position="55"/>
        <end position="73"/>
    </location>
</feature>
<dbReference type="InterPro" id="IPR036890">
    <property type="entry name" value="HATPase_C_sf"/>
</dbReference>
<reference evidence="12" key="1">
    <citation type="submission" date="2018-02" db="EMBL/GenBank/DDBJ databases">
        <authorList>
            <person name="Hornung B."/>
        </authorList>
    </citation>
    <scope>NUCLEOTIDE SEQUENCE [LARGE SCALE GENOMIC DNA]</scope>
</reference>
<dbReference type="PANTHER" id="PTHR24421">
    <property type="entry name" value="NITRATE/NITRITE SENSOR PROTEIN NARX-RELATED"/>
    <property type="match status" value="1"/>
</dbReference>
<evidence type="ECO:0000256" key="3">
    <source>
        <dbReference type="ARBA" id="ARBA00022553"/>
    </source>
</evidence>
<keyword evidence="6 11" id="KW-0418">Kinase</keyword>
<dbReference type="Pfam" id="PF23539">
    <property type="entry name" value="DUF7134"/>
    <property type="match status" value="1"/>
</dbReference>
<keyword evidence="8" id="KW-0902">Two-component regulatory system</keyword>
<evidence type="ECO:0000256" key="7">
    <source>
        <dbReference type="ARBA" id="ARBA00022840"/>
    </source>
</evidence>
<dbReference type="EMBL" id="OMOH01000003">
    <property type="protein sequence ID" value="SPF67835.1"/>
    <property type="molecule type" value="Genomic_DNA"/>
</dbReference>
<evidence type="ECO:0000256" key="6">
    <source>
        <dbReference type="ARBA" id="ARBA00022777"/>
    </source>
</evidence>
<evidence type="ECO:0000256" key="4">
    <source>
        <dbReference type="ARBA" id="ARBA00022679"/>
    </source>
</evidence>
<keyword evidence="5" id="KW-0547">Nucleotide-binding</keyword>
<dbReference type="SMART" id="SM00387">
    <property type="entry name" value="HATPase_c"/>
    <property type="match status" value="1"/>
</dbReference>
<keyword evidence="9" id="KW-0472">Membrane</keyword>
<dbReference type="AlphaFoldDB" id="A0A375HZP7"/>
<dbReference type="InterPro" id="IPR003594">
    <property type="entry name" value="HATPase_dom"/>
</dbReference>
<sequence>MKIIKRLTDWFGLHPMAGDSIGAFFLAQLALTNTLGFLVDPTAEDDYLFMFPDTGLNQFLMTVWGLAYAVPLIWRRTRPALACTLLVIPHLVQLAIMPNLMVPNIHVPIMLFAIAAYGSDRARKLWLLLGIAAAMAAAISWTYGIPVDLEYPTNRMQAVGFSFVVLSIVVFASWLLGAFTRERVTTIRTLKDRADAVAAERDRFAQLAAEQERSRIAREMHDVVAHSLSVIVVQTDGAVYALDQPGDDAAKLGLAHAALERIAATSREALRETRELVGVLREGEAPEMAPQPGLDEVEALIASTRASGMGVDYAVDGSPALHAPLGPGREAAAYRIIQESLTNVIKHAGPGAHAWVHLSHTGEGLTISVRDDGLGVAENDGHGHGLIGMRERVAPYGGTLTARPRLDGGFEVLATIPSGEATEMTSRLSDSAPDGDTPTLMTRITDLTRKNA</sequence>
<keyword evidence="9" id="KW-0812">Transmembrane</keyword>
<dbReference type="Pfam" id="PF07730">
    <property type="entry name" value="HisKA_3"/>
    <property type="match status" value="1"/>
</dbReference>
<feature type="domain" description="Histidine kinase/HSP90-like ATPase" evidence="10">
    <location>
        <begin position="328"/>
        <end position="420"/>
    </location>
</feature>
<organism evidence="11 12">
    <name type="scientific">Propionibacterium ruminifibrarum</name>
    <dbReference type="NCBI Taxonomy" id="1962131"/>
    <lineage>
        <taxon>Bacteria</taxon>
        <taxon>Bacillati</taxon>
        <taxon>Actinomycetota</taxon>
        <taxon>Actinomycetes</taxon>
        <taxon>Propionibacteriales</taxon>
        <taxon>Propionibacteriaceae</taxon>
        <taxon>Propionibacterium</taxon>
    </lineage>
</organism>
<evidence type="ECO:0000256" key="5">
    <source>
        <dbReference type="ARBA" id="ARBA00022741"/>
    </source>
</evidence>
<dbReference type="Gene3D" id="1.20.5.1930">
    <property type="match status" value="1"/>
</dbReference>
<dbReference type="InterPro" id="IPR011712">
    <property type="entry name" value="Sig_transdc_His_kin_sub3_dim/P"/>
</dbReference>
<dbReference type="CDD" id="cd16917">
    <property type="entry name" value="HATPase_UhpB-NarQ-NarX-like"/>
    <property type="match status" value="1"/>
</dbReference>
<gene>
    <name evidence="11" type="ORF">PROPJV5_0787</name>
</gene>
<dbReference type="InterPro" id="IPR055558">
    <property type="entry name" value="DUF7134"/>
</dbReference>
<feature type="transmembrane region" description="Helical" evidence="9">
    <location>
        <begin position="125"/>
        <end position="146"/>
    </location>
</feature>
<evidence type="ECO:0000256" key="8">
    <source>
        <dbReference type="ARBA" id="ARBA00023012"/>
    </source>
</evidence>
<dbReference type="GO" id="GO:0005524">
    <property type="term" value="F:ATP binding"/>
    <property type="evidence" value="ECO:0007669"/>
    <property type="project" value="UniProtKB-KW"/>
</dbReference>
<comment type="catalytic activity">
    <reaction evidence="1">
        <text>ATP + protein L-histidine = ADP + protein N-phospho-L-histidine.</text>
        <dbReference type="EC" id="2.7.13.3"/>
    </reaction>
</comment>
<dbReference type="GO" id="GO:0000155">
    <property type="term" value="F:phosphorelay sensor kinase activity"/>
    <property type="evidence" value="ECO:0007669"/>
    <property type="project" value="InterPro"/>
</dbReference>
<dbReference type="GO" id="GO:0016020">
    <property type="term" value="C:membrane"/>
    <property type="evidence" value="ECO:0007669"/>
    <property type="project" value="InterPro"/>
</dbReference>
<dbReference type="OrthoDB" id="227596at2"/>
<name>A0A375HZP7_9ACTN</name>
<keyword evidence="7" id="KW-0067">ATP-binding</keyword>
<dbReference type="PANTHER" id="PTHR24421:SF10">
    <property type="entry name" value="NITRATE_NITRITE SENSOR PROTEIN NARQ"/>
    <property type="match status" value="1"/>
</dbReference>
<dbReference type="SUPFAM" id="SSF55874">
    <property type="entry name" value="ATPase domain of HSP90 chaperone/DNA topoisomerase II/histidine kinase"/>
    <property type="match status" value="1"/>
</dbReference>
<dbReference type="Pfam" id="PF02518">
    <property type="entry name" value="HATPase_c"/>
    <property type="match status" value="1"/>
</dbReference>
<feature type="transmembrane region" description="Helical" evidence="9">
    <location>
        <begin position="102"/>
        <end position="118"/>
    </location>
</feature>
<protein>
    <recommendedName>
        <fullName evidence="2">histidine kinase</fullName>
        <ecNumber evidence="2">2.7.13.3</ecNumber>
    </recommendedName>
</protein>
<proteinExistence type="predicted"/>
<evidence type="ECO:0000313" key="12">
    <source>
        <dbReference type="Proteomes" id="UP000265962"/>
    </source>
</evidence>